<protein>
    <submittedName>
        <fullName evidence="2">Uncharacterized protein</fullName>
    </submittedName>
</protein>
<gene>
    <name evidence="2" type="ORF">MA16_Dca026413</name>
</gene>
<feature type="region of interest" description="Disordered" evidence="1">
    <location>
        <begin position="1"/>
        <end position="20"/>
    </location>
</feature>
<dbReference type="Proteomes" id="UP000233837">
    <property type="component" value="Unassembled WGS sequence"/>
</dbReference>
<organism evidence="2 3">
    <name type="scientific">Dendrobium catenatum</name>
    <dbReference type="NCBI Taxonomy" id="906689"/>
    <lineage>
        <taxon>Eukaryota</taxon>
        <taxon>Viridiplantae</taxon>
        <taxon>Streptophyta</taxon>
        <taxon>Embryophyta</taxon>
        <taxon>Tracheophyta</taxon>
        <taxon>Spermatophyta</taxon>
        <taxon>Magnoliopsida</taxon>
        <taxon>Liliopsida</taxon>
        <taxon>Asparagales</taxon>
        <taxon>Orchidaceae</taxon>
        <taxon>Epidendroideae</taxon>
        <taxon>Malaxideae</taxon>
        <taxon>Dendrobiinae</taxon>
        <taxon>Dendrobium</taxon>
    </lineage>
</organism>
<sequence length="116" mass="12612">MMASRLPSGAGTGGRPEVRLRVGGYELSPEFPRTDGRDGLGSWRKIHLPRARTDGIELEGARIDARWKGAPSQRAHEPQAGEPQPLEGFGSGMSGGDHRSFLSIGFDRRRPWFGSG</sequence>
<evidence type="ECO:0000313" key="2">
    <source>
        <dbReference type="EMBL" id="PKU61384.1"/>
    </source>
</evidence>
<keyword evidence="3" id="KW-1185">Reference proteome</keyword>
<feature type="region of interest" description="Disordered" evidence="1">
    <location>
        <begin position="67"/>
        <end position="102"/>
    </location>
</feature>
<evidence type="ECO:0000313" key="3">
    <source>
        <dbReference type="Proteomes" id="UP000233837"/>
    </source>
</evidence>
<dbReference type="AlphaFoldDB" id="A0A2I0VD99"/>
<evidence type="ECO:0000256" key="1">
    <source>
        <dbReference type="SAM" id="MobiDB-lite"/>
    </source>
</evidence>
<reference evidence="2 3" key="1">
    <citation type="journal article" date="2016" name="Sci. Rep.">
        <title>The Dendrobium catenatum Lindl. genome sequence provides insights into polysaccharide synthase, floral development and adaptive evolution.</title>
        <authorList>
            <person name="Zhang G.Q."/>
            <person name="Xu Q."/>
            <person name="Bian C."/>
            <person name="Tsai W.C."/>
            <person name="Yeh C.M."/>
            <person name="Liu K.W."/>
            <person name="Yoshida K."/>
            <person name="Zhang L.S."/>
            <person name="Chang S.B."/>
            <person name="Chen F."/>
            <person name="Shi Y."/>
            <person name="Su Y.Y."/>
            <person name="Zhang Y.Q."/>
            <person name="Chen L.J."/>
            <person name="Yin Y."/>
            <person name="Lin M."/>
            <person name="Huang H."/>
            <person name="Deng H."/>
            <person name="Wang Z.W."/>
            <person name="Zhu S.L."/>
            <person name="Zhao X."/>
            <person name="Deng C."/>
            <person name="Niu S.C."/>
            <person name="Huang J."/>
            <person name="Wang M."/>
            <person name="Liu G.H."/>
            <person name="Yang H.J."/>
            <person name="Xiao X.J."/>
            <person name="Hsiao Y.Y."/>
            <person name="Wu W.L."/>
            <person name="Chen Y.Y."/>
            <person name="Mitsuda N."/>
            <person name="Ohme-Takagi M."/>
            <person name="Luo Y.B."/>
            <person name="Van de Peer Y."/>
            <person name="Liu Z.J."/>
        </authorList>
    </citation>
    <scope>NUCLEOTIDE SEQUENCE [LARGE SCALE GENOMIC DNA]</scope>
    <source>
        <tissue evidence="2">The whole plant</tissue>
    </source>
</reference>
<reference evidence="2 3" key="2">
    <citation type="journal article" date="2017" name="Nature">
        <title>The Apostasia genome and the evolution of orchids.</title>
        <authorList>
            <person name="Zhang G.Q."/>
            <person name="Liu K.W."/>
            <person name="Li Z."/>
            <person name="Lohaus R."/>
            <person name="Hsiao Y.Y."/>
            <person name="Niu S.C."/>
            <person name="Wang J.Y."/>
            <person name="Lin Y.C."/>
            <person name="Xu Q."/>
            <person name="Chen L.J."/>
            <person name="Yoshida K."/>
            <person name="Fujiwara S."/>
            <person name="Wang Z.W."/>
            <person name="Zhang Y.Q."/>
            <person name="Mitsuda N."/>
            <person name="Wang M."/>
            <person name="Liu G.H."/>
            <person name="Pecoraro L."/>
            <person name="Huang H.X."/>
            <person name="Xiao X.J."/>
            <person name="Lin M."/>
            <person name="Wu X.Y."/>
            <person name="Wu W.L."/>
            <person name="Chen Y.Y."/>
            <person name="Chang S.B."/>
            <person name="Sakamoto S."/>
            <person name="Ohme-Takagi M."/>
            <person name="Yagi M."/>
            <person name="Zeng S.J."/>
            <person name="Shen C.Y."/>
            <person name="Yeh C.M."/>
            <person name="Luo Y.B."/>
            <person name="Tsai W.C."/>
            <person name="Van de Peer Y."/>
            <person name="Liu Z.J."/>
        </authorList>
    </citation>
    <scope>NUCLEOTIDE SEQUENCE [LARGE SCALE GENOMIC DNA]</scope>
    <source>
        <tissue evidence="2">The whole plant</tissue>
    </source>
</reference>
<dbReference type="EMBL" id="KZ503792">
    <property type="protein sequence ID" value="PKU61384.1"/>
    <property type="molecule type" value="Genomic_DNA"/>
</dbReference>
<accession>A0A2I0VD99</accession>
<name>A0A2I0VD99_9ASPA</name>
<proteinExistence type="predicted"/>